<keyword evidence="4" id="KW-1185">Reference proteome</keyword>
<name>A0ABP6ULI8_9FLAO</name>
<dbReference type="PANTHER" id="PTHR43630:SF2">
    <property type="entry name" value="GLYCOSYLTRANSFERASE"/>
    <property type="match status" value="1"/>
</dbReference>
<evidence type="ECO:0000313" key="4">
    <source>
        <dbReference type="Proteomes" id="UP001500459"/>
    </source>
</evidence>
<dbReference type="InterPro" id="IPR001173">
    <property type="entry name" value="Glyco_trans_2-like"/>
</dbReference>
<dbReference type="InterPro" id="IPR029044">
    <property type="entry name" value="Nucleotide-diphossugar_trans"/>
</dbReference>
<feature type="domain" description="Glycosyltransferase 2-like" evidence="2">
    <location>
        <begin position="7"/>
        <end position="129"/>
    </location>
</feature>
<accession>A0ABP6ULI8</accession>
<gene>
    <name evidence="3" type="ORF">GCM10022393_22210</name>
</gene>
<dbReference type="Proteomes" id="UP001500459">
    <property type="component" value="Unassembled WGS sequence"/>
</dbReference>
<dbReference type="EMBL" id="BAABCW010000008">
    <property type="protein sequence ID" value="GAA3509385.1"/>
    <property type="molecule type" value="Genomic_DNA"/>
</dbReference>
<sequence length="253" mass="29704">MIKLSGVIITYNEERKIQECLASLVDVVDEIVVVDSYSTDRTEEICKQFDVKFVKQEFLGYLEQKNFAITQASHDHIVSLDGDEALSPELQKSIIALKSNWVYDGYYMNRYNCFCGQWIKHSDWYPDKKLRVFVKGKGEWKGINPHDSYKLFGNSKEGKLKGDILHWNYPTYSDYNKKIEKFSTISSHSYHKLGKKATLWKIYFNPFWAFFKSYFIRLGFLDGLNGFVICSQTANLTFLKYIKLRELSKQNKH</sequence>
<dbReference type="SUPFAM" id="SSF53448">
    <property type="entry name" value="Nucleotide-diphospho-sugar transferases"/>
    <property type="match status" value="1"/>
</dbReference>
<evidence type="ECO:0000256" key="1">
    <source>
        <dbReference type="ARBA" id="ARBA00038494"/>
    </source>
</evidence>
<evidence type="ECO:0000259" key="2">
    <source>
        <dbReference type="Pfam" id="PF00535"/>
    </source>
</evidence>
<organism evidence="3 4">
    <name type="scientific">Aquimarina addita</name>
    <dbReference type="NCBI Taxonomy" id="870485"/>
    <lineage>
        <taxon>Bacteria</taxon>
        <taxon>Pseudomonadati</taxon>
        <taxon>Bacteroidota</taxon>
        <taxon>Flavobacteriia</taxon>
        <taxon>Flavobacteriales</taxon>
        <taxon>Flavobacteriaceae</taxon>
        <taxon>Aquimarina</taxon>
    </lineage>
</organism>
<dbReference type="Pfam" id="PF00535">
    <property type="entry name" value="Glycos_transf_2"/>
    <property type="match status" value="1"/>
</dbReference>
<comment type="similarity">
    <text evidence="1">Belongs to the glycosyltransferase 2 family. WaaE/KdtX subfamily.</text>
</comment>
<protein>
    <submittedName>
        <fullName evidence="3">Glycosyltransferase family 2 protein</fullName>
    </submittedName>
</protein>
<dbReference type="Gene3D" id="3.90.550.10">
    <property type="entry name" value="Spore Coat Polysaccharide Biosynthesis Protein SpsA, Chain A"/>
    <property type="match status" value="1"/>
</dbReference>
<dbReference type="PANTHER" id="PTHR43630">
    <property type="entry name" value="POLY-BETA-1,6-N-ACETYL-D-GLUCOSAMINE SYNTHASE"/>
    <property type="match status" value="1"/>
</dbReference>
<proteinExistence type="inferred from homology"/>
<dbReference type="RefSeq" id="WP_344927381.1">
    <property type="nucleotide sequence ID" value="NZ_BAABCW010000008.1"/>
</dbReference>
<dbReference type="CDD" id="cd02511">
    <property type="entry name" value="Beta4Glucosyltransferase"/>
    <property type="match status" value="1"/>
</dbReference>
<reference evidence="4" key="1">
    <citation type="journal article" date="2019" name="Int. J. Syst. Evol. Microbiol.">
        <title>The Global Catalogue of Microorganisms (GCM) 10K type strain sequencing project: providing services to taxonomists for standard genome sequencing and annotation.</title>
        <authorList>
            <consortium name="The Broad Institute Genomics Platform"/>
            <consortium name="The Broad Institute Genome Sequencing Center for Infectious Disease"/>
            <person name="Wu L."/>
            <person name="Ma J."/>
        </authorList>
    </citation>
    <scope>NUCLEOTIDE SEQUENCE [LARGE SCALE GENOMIC DNA]</scope>
    <source>
        <strain evidence="4">JCM 17106</strain>
    </source>
</reference>
<comment type="caution">
    <text evidence="3">The sequence shown here is derived from an EMBL/GenBank/DDBJ whole genome shotgun (WGS) entry which is preliminary data.</text>
</comment>
<evidence type="ECO:0000313" key="3">
    <source>
        <dbReference type="EMBL" id="GAA3509385.1"/>
    </source>
</evidence>